<evidence type="ECO:0000256" key="1">
    <source>
        <dbReference type="SAM" id="SignalP"/>
    </source>
</evidence>
<sequence>MKTLLFALIAAGSLSACVVQPARVHVRSPIVLEPARVVVPVYGSGHYHDRYDDDDDDRGYYRGGFCPPGQAMKGRC</sequence>
<name>A0ABV7RJC1_9NEIS</name>
<dbReference type="Proteomes" id="UP001595741">
    <property type="component" value="Unassembled WGS sequence"/>
</dbReference>
<protein>
    <submittedName>
        <fullName evidence="2">Vir-repressed protein</fullName>
    </submittedName>
</protein>
<reference evidence="3" key="1">
    <citation type="journal article" date="2019" name="Int. J. Syst. Evol. Microbiol.">
        <title>The Global Catalogue of Microorganisms (GCM) 10K type strain sequencing project: providing services to taxonomists for standard genome sequencing and annotation.</title>
        <authorList>
            <consortium name="The Broad Institute Genomics Platform"/>
            <consortium name="The Broad Institute Genome Sequencing Center for Infectious Disease"/>
            <person name="Wu L."/>
            <person name="Ma J."/>
        </authorList>
    </citation>
    <scope>NUCLEOTIDE SEQUENCE [LARGE SCALE GENOMIC DNA]</scope>
    <source>
        <strain evidence="3">KCTC 42742</strain>
    </source>
</reference>
<feature type="signal peptide" evidence="1">
    <location>
        <begin position="1"/>
        <end position="16"/>
    </location>
</feature>
<dbReference type="RefSeq" id="WP_386094307.1">
    <property type="nucleotide sequence ID" value="NZ_JBHRXN010000036.1"/>
</dbReference>
<dbReference type="EMBL" id="JBHRXN010000036">
    <property type="protein sequence ID" value="MFC3533903.1"/>
    <property type="molecule type" value="Genomic_DNA"/>
</dbReference>
<keyword evidence="1" id="KW-0732">Signal</keyword>
<evidence type="ECO:0000313" key="2">
    <source>
        <dbReference type="EMBL" id="MFC3533903.1"/>
    </source>
</evidence>
<gene>
    <name evidence="2" type="ORF">ACFOLG_17185</name>
</gene>
<keyword evidence="3" id="KW-1185">Reference proteome</keyword>
<proteinExistence type="predicted"/>
<comment type="caution">
    <text evidence="2">The sequence shown here is derived from an EMBL/GenBank/DDBJ whole genome shotgun (WGS) entry which is preliminary data.</text>
</comment>
<accession>A0ABV7RJC1</accession>
<evidence type="ECO:0000313" key="3">
    <source>
        <dbReference type="Proteomes" id="UP001595741"/>
    </source>
</evidence>
<organism evidence="2 3">
    <name type="scientific">Vogesella facilis</name>
    <dbReference type="NCBI Taxonomy" id="1655232"/>
    <lineage>
        <taxon>Bacteria</taxon>
        <taxon>Pseudomonadati</taxon>
        <taxon>Pseudomonadota</taxon>
        <taxon>Betaproteobacteria</taxon>
        <taxon>Neisseriales</taxon>
        <taxon>Chromobacteriaceae</taxon>
        <taxon>Vogesella</taxon>
    </lineage>
</organism>
<feature type="chain" id="PRO_5045416413" evidence="1">
    <location>
        <begin position="17"/>
        <end position="76"/>
    </location>
</feature>
<dbReference type="PROSITE" id="PS51257">
    <property type="entry name" value="PROKAR_LIPOPROTEIN"/>
    <property type="match status" value="1"/>
</dbReference>